<evidence type="ECO:0000256" key="2">
    <source>
        <dbReference type="ARBA" id="ARBA00022741"/>
    </source>
</evidence>
<dbReference type="SMART" id="SM00382">
    <property type="entry name" value="AAA"/>
    <property type="match status" value="1"/>
</dbReference>
<dbReference type="Proteomes" id="UP000257045">
    <property type="component" value="Unassembled WGS sequence"/>
</dbReference>
<dbReference type="PANTHER" id="PTHR42734">
    <property type="entry name" value="METAL TRANSPORT SYSTEM ATP-BINDING PROTEIN TM_0124-RELATED"/>
    <property type="match status" value="1"/>
</dbReference>
<gene>
    <name evidence="5" type="ORF">CQA58_01315</name>
</gene>
<evidence type="ECO:0000256" key="3">
    <source>
        <dbReference type="ARBA" id="ARBA00022840"/>
    </source>
</evidence>
<dbReference type="InterPro" id="IPR003439">
    <property type="entry name" value="ABC_transporter-like_ATP-bd"/>
</dbReference>
<dbReference type="InterPro" id="IPR050153">
    <property type="entry name" value="Metal_Ion_Import_ABC"/>
</dbReference>
<keyword evidence="2" id="KW-0547">Nucleotide-binding</keyword>
<dbReference type="PROSITE" id="PS50893">
    <property type="entry name" value="ABC_TRANSPORTER_2"/>
    <property type="match status" value="1"/>
</dbReference>
<dbReference type="InterPro" id="IPR027417">
    <property type="entry name" value="P-loop_NTPase"/>
</dbReference>
<dbReference type="Gene3D" id="3.40.50.300">
    <property type="entry name" value="P-loop containing nucleotide triphosphate hydrolases"/>
    <property type="match status" value="1"/>
</dbReference>
<dbReference type="GO" id="GO:0016887">
    <property type="term" value="F:ATP hydrolysis activity"/>
    <property type="evidence" value="ECO:0007669"/>
    <property type="project" value="InterPro"/>
</dbReference>
<dbReference type="PROSITE" id="PS00211">
    <property type="entry name" value="ABC_TRANSPORTER_1"/>
    <property type="match status" value="1"/>
</dbReference>
<evidence type="ECO:0000256" key="1">
    <source>
        <dbReference type="ARBA" id="ARBA00022448"/>
    </source>
</evidence>
<dbReference type="GO" id="GO:0005524">
    <property type="term" value="F:ATP binding"/>
    <property type="evidence" value="ECO:0007669"/>
    <property type="project" value="UniProtKB-KW"/>
</dbReference>
<dbReference type="OrthoDB" id="9806726at2"/>
<dbReference type="AlphaFoldDB" id="A0A3D8J4A8"/>
<reference evidence="5 6" key="1">
    <citation type="submission" date="2018-04" db="EMBL/GenBank/DDBJ databases">
        <title>Novel Campyloabacter and Helicobacter Species and Strains.</title>
        <authorList>
            <person name="Mannion A.J."/>
            <person name="Shen Z."/>
            <person name="Fox J.G."/>
        </authorList>
    </citation>
    <scope>NUCLEOTIDE SEQUENCE [LARGE SCALE GENOMIC DNA]</scope>
    <source>
        <strain evidence="5 6">MIT 04-9366</strain>
    </source>
</reference>
<accession>A0A3D8J4A8</accession>
<dbReference type="InterPro" id="IPR017871">
    <property type="entry name" value="ABC_transporter-like_CS"/>
</dbReference>
<evidence type="ECO:0000313" key="6">
    <source>
        <dbReference type="Proteomes" id="UP000257045"/>
    </source>
</evidence>
<keyword evidence="3 5" id="KW-0067">ATP-binding</keyword>
<sequence length="230" mass="25280">MAEIKISNLSFSYGRERVLEGINLSFSQGDFLGIIGSNGGGKSTLLRLILGLIPSPTPLLNTFSSMGYVPQYALHNPHFPICVLDCVLMGRLKPLGKYTQEDRQIALECLESVGISALKDKKLQELSGGQRQKALIARALCTQAPLLILDEPTASLDTASKDSIFSLLSDLHAQGKSIILICHDLEYLLSFSTHIAHLQKTLRFYTLPQDRDKVLGDFGCRHHLKGECDA</sequence>
<feature type="domain" description="ABC transporter" evidence="4">
    <location>
        <begin position="4"/>
        <end position="223"/>
    </location>
</feature>
<evidence type="ECO:0000313" key="5">
    <source>
        <dbReference type="EMBL" id="RDU71704.1"/>
    </source>
</evidence>
<dbReference type="SUPFAM" id="SSF52540">
    <property type="entry name" value="P-loop containing nucleoside triphosphate hydrolases"/>
    <property type="match status" value="1"/>
</dbReference>
<evidence type="ECO:0000259" key="4">
    <source>
        <dbReference type="PROSITE" id="PS50893"/>
    </source>
</evidence>
<keyword evidence="6" id="KW-1185">Reference proteome</keyword>
<comment type="caution">
    <text evidence="5">The sequence shown here is derived from an EMBL/GenBank/DDBJ whole genome shotgun (WGS) entry which is preliminary data.</text>
</comment>
<dbReference type="CDD" id="cd03235">
    <property type="entry name" value="ABC_Metallic_Cations"/>
    <property type="match status" value="1"/>
</dbReference>
<keyword evidence="1" id="KW-0813">Transport</keyword>
<protein>
    <submittedName>
        <fullName evidence="5">Metal ABC transporter ATP-binding protein</fullName>
    </submittedName>
</protein>
<dbReference type="Pfam" id="PF00005">
    <property type="entry name" value="ABC_tran"/>
    <property type="match status" value="1"/>
</dbReference>
<dbReference type="EMBL" id="NXLV01000002">
    <property type="protein sequence ID" value="RDU71704.1"/>
    <property type="molecule type" value="Genomic_DNA"/>
</dbReference>
<dbReference type="RefSeq" id="WP_115568914.1">
    <property type="nucleotide sequence ID" value="NZ_NXLV01000002.1"/>
</dbReference>
<organism evidence="5 6">
    <name type="scientific">Helicobacter brantae</name>
    <dbReference type="NCBI Taxonomy" id="375927"/>
    <lineage>
        <taxon>Bacteria</taxon>
        <taxon>Pseudomonadati</taxon>
        <taxon>Campylobacterota</taxon>
        <taxon>Epsilonproteobacteria</taxon>
        <taxon>Campylobacterales</taxon>
        <taxon>Helicobacteraceae</taxon>
        <taxon>Helicobacter</taxon>
    </lineage>
</organism>
<proteinExistence type="predicted"/>
<name>A0A3D8J4A8_9HELI</name>
<dbReference type="InterPro" id="IPR003593">
    <property type="entry name" value="AAA+_ATPase"/>
</dbReference>